<organism evidence="6">
    <name type="scientific">hydrothermal vent metagenome</name>
    <dbReference type="NCBI Taxonomy" id="652676"/>
    <lineage>
        <taxon>unclassified sequences</taxon>
        <taxon>metagenomes</taxon>
        <taxon>ecological metagenomes</taxon>
    </lineage>
</organism>
<comment type="subcellular location">
    <subcellularLocation>
        <location evidence="1">Membrane</location>
        <topology evidence="1">Single-pass membrane protein</topology>
    </subcellularLocation>
</comment>
<gene>
    <name evidence="6" type="ORF">MNB_SV-12-566</name>
</gene>
<evidence type="ECO:0000259" key="5">
    <source>
        <dbReference type="Pfam" id="PF04357"/>
    </source>
</evidence>
<evidence type="ECO:0000313" key="6">
    <source>
        <dbReference type="EMBL" id="SFV67564.1"/>
    </source>
</evidence>
<keyword evidence="4" id="KW-0472">Membrane</keyword>
<keyword evidence="2" id="KW-0812">Transmembrane</keyword>
<evidence type="ECO:0000256" key="2">
    <source>
        <dbReference type="ARBA" id="ARBA00022692"/>
    </source>
</evidence>
<evidence type="ECO:0000256" key="4">
    <source>
        <dbReference type="ARBA" id="ARBA00023136"/>
    </source>
</evidence>
<sequence length="1072" mass="122016">MVLIEILLILGTILLFVITDSRTINIATKDILREYGISYKKISGNLFTGIEVSSLKYNGRKLVNSATIYWNPFALGHNRVHITKLELQGVELEGIISALETLPKSDDKESEKPTLFFDLLIDKISLTVNPFVYHGVEFKNFYFGMLGLAIDRDMQIKSKTINFLVDSDLVNLSLRGKIEQNSLNLDSLRLLEIDPKVITSFVKSIKKEQKNKKDKNQTNSSSGIALGDITVDNFFATMKKTTYGPVTIDKTKIIAQNLSIDPKNGFEYSANSASISTDTNFASTKQVGYIKNSLFYGRGDILTKKYLYDKYSLPLNQKELKRIPAKLKVNHKGVWVEIEDSIKDILVLKNSNFNVNLKKVKHKFDYLYSDFFIKITSEGVGAMTYADDVKIKNIVDIDFRNRGKTKVVYSGEVKLKKLKNIPKKVSQNLLENLKAKYRGTPKELIVTADSKQIKGTFFTDGYKDAKLKIDSKGTLPLVNLLKGLPKGTLGEIQSNSYIDFFDSSKTKIGLDIDSNLINLKTSMGIKKPFKIDFSASIPKNSKISDIDKRIRVENISTIDGKVILDRDITHISLFNEDLKLSFDYNKKRDRFSRGLIKVADEQINFNGSLSSKIDIKTHIKNMNKFRKTINRYYDIKLPKMSGRADIDMKFNADSSLNIFAKSKNIGYMDFKGDIETTININKDRVVDIEFKSKKLNYNDIEFHTLSGKLSITGDNIEIDRYDFKFYNDYISHFYSNKKSYLSYRDGVIYVDRVWIKERALVHGQYDINTLKGKFAIASANFSFKNSDFDLVSRYDLVLKLDGKRLFIDGTINPLGNTITYEAVGSGISEDNDIMIVQELREKEKSPLNNIKMRIAVENDKPLKYITDNINIEFTNSLILIKDYNKDLKILGTTTIKSGYYQKEDKRFYLDESHIYFSGDPQKPLLEIKATYIKEQYNIQIFISGTTDDPIINFNSDPYLTQKEILSLILFDSTGNQNRSGTELYALLGGTFAKELMKSLGISVDHLLLGQGIDERLSVEIGEKISDNITVIYQHNNDKDGVKVQVDHSDSFETDIILQPPNSSSIEFLYKSD</sequence>
<dbReference type="PANTHER" id="PTHR36985:SF1">
    <property type="entry name" value="TRANSLOCATION AND ASSEMBLY MODULE SUBUNIT TAMB"/>
    <property type="match status" value="1"/>
</dbReference>
<name>A0A1W1CP74_9ZZZZ</name>
<evidence type="ECO:0000256" key="1">
    <source>
        <dbReference type="ARBA" id="ARBA00004167"/>
    </source>
</evidence>
<evidence type="ECO:0000256" key="3">
    <source>
        <dbReference type="ARBA" id="ARBA00022989"/>
    </source>
</evidence>
<dbReference type="PANTHER" id="PTHR36985">
    <property type="entry name" value="TRANSLOCATION AND ASSEMBLY MODULE SUBUNIT TAMB"/>
    <property type="match status" value="1"/>
</dbReference>
<dbReference type="GO" id="GO:0009306">
    <property type="term" value="P:protein secretion"/>
    <property type="evidence" value="ECO:0007669"/>
    <property type="project" value="InterPro"/>
</dbReference>
<protein>
    <recommendedName>
        <fullName evidence="5">Translocation and assembly module TamB C-terminal domain-containing protein</fullName>
    </recommendedName>
</protein>
<keyword evidence="3" id="KW-1133">Transmembrane helix</keyword>
<dbReference type="InterPro" id="IPR007452">
    <property type="entry name" value="TamB_C"/>
</dbReference>
<dbReference type="Pfam" id="PF04357">
    <property type="entry name" value="TamB"/>
    <property type="match status" value="1"/>
</dbReference>
<proteinExistence type="predicted"/>
<dbReference type="EMBL" id="FPHE01000161">
    <property type="protein sequence ID" value="SFV67564.1"/>
    <property type="molecule type" value="Genomic_DNA"/>
</dbReference>
<dbReference type="AlphaFoldDB" id="A0A1W1CP74"/>
<reference evidence="6" key="1">
    <citation type="submission" date="2016-10" db="EMBL/GenBank/DDBJ databases">
        <authorList>
            <person name="de Groot N.N."/>
        </authorList>
    </citation>
    <scope>NUCLEOTIDE SEQUENCE</scope>
</reference>
<dbReference type="GO" id="GO:0005886">
    <property type="term" value="C:plasma membrane"/>
    <property type="evidence" value="ECO:0007669"/>
    <property type="project" value="InterPro"/>
</dbReference>
<accession>A0A1W1CP74</accession>
<dbReference type="GO" id="GO:0097347">
    <property type="term" value="C:TAM protein secretion complex"/>
    <property type="evidence" value="ECO:0007669"/>
    <property type="project" value="TreeGrafter"/>
</dbReference>
<feature type="domain" description="Translocation and assembly module TamB C-terminal" evidence="5">
    <location>
        <begin position="793"/>
        <end position="1054"/>
    </location>
</feature>